<dbReference type="InterPro" id="IPR000436">
    <property type="entry name" value="Sushi_SCR_CCP_dom"/>
</dbReference>
<evidence type="ECO:0000256" key="4">
    <source>
        <dbReference type="ARBA" id="ARBA00023180"/>
    </source>
</evidence>
<evidence type="ECO:0000259" key="10">
    <source>
        <dbReference type="PROSITE" id="PS51220"/>
    </source>
</evidence>
<feature type="domain" description="Sushi" evidence="9">
    <location>
        <begin position="1592"/>
        <end position="1654"/>
    </location>
</feature>
<feature type="disulfide bond" evidence="5">
    <location>
        <begin position="1011"/>
        <end position="1038"/>
    </location>
</feature>
<dbReference type="RefSeq" id="XP_019857178.1">
    <property type="nucleotide sequence ID" value="XM_020001619.1"/>
</dbReference>
<dbReference type="InterPro" id="IPR003961">
    <property type="entry name" value="FN3_dom"/>
</dbReference>
<feature type="domain" description="Sushi" evidence="9">
    <location>
        <begin position="1528"/>
        <end position="1591"/>
    </location>
</feature>
<keyword evidence="2" id="KW-0677">Repeat</keyword>
<keyword evidence="12" id="KW-1185">Reference proteome</keyword>
<feature type="domain" description="Sushi" evidence="9">
    <location>
        <begin position="1346"/>
        <end position="1409"/>
    </location>
</feature>
<feature type="disulfide bond" evidence="5">
    <location>
        <begin position="298"/>
        <end position="325"/>
    </location>
</feature>
<feature type="domain" description="Fibronectin type-III" evidence="8">
    <location>
        <begin position="2505"/>
        <end position="2605"/>
    </location>
</feature>
<feature type="domain" description="Fibronectin type-III" evidence="8">
    <location>
        <begin position="2412"/>
        <end position="2504"/>
    </location>
</feature>
<feature type="domain" description="Fibronectin type-III" evidence="8">
    <location>
        <begin position="1849"/>
        <end position="1938"/>
    </location>
</feature>
<feature type="disulfide bond" evidence="5">
    <location>
        <begin position="534"/>
        <end position="561"/>
    </location>
</feature>
<evidence type="ECO:0000256" key="6">
    <source>
        <dbReference type="SAM" id="Phobius"/>
    </source>
</evidence>
<feature type="disulfide bond" evidence="5">
    <location>
        <begin position="952"/>
        <end position="979"/>
    </location>
</feature>
<dbReference type="Proteomes" id="UP000007879">
    <property type="component" value="Unassembled WGS sequence"/>
</dbReference>
<dbReference type="CDD" id="cd00063">
    <property type="entry name" value="FN3"/>
    <property type="match status" value="12"/>
</dbReference>
<feature type="domain" description="Sushi" evidence="9">
    <location>
        <begin position="859"/>
        <end position="922"/>
    </location>
</feature>
<feature type="domain" description="Sushi" evidence="9">
    <location>
        <begin position="1410"/>
        <end position="1468"/>
    </location>
</feature>
<keyword evidence="4" id="KW-0325">Glycoprotein</keyword>
<feature type="disulfide bond" evidence="5">
    <location>
        <begin position="1562"/>
        <end position="1589"/>
    </location>
</feature>
<keyword evidence="3 5" id="KW-1015">Disulfide bond</keyword>
<comment type="caution">
    <text evidence="5">Lacks conserved residue(s) required for the propagation of feature annotation.</text>
</comment>
<evidence type="ECO:0000256" key="2">
    <source>
        <dbReference type="ARBA" id="ARBA00022737"/>
    </source>
</evidence>
<dbReference type="Pfam" id="PF06119">
    <property type="entry name" value="NIDO"/>
    <property type="match status" value="1"/>
</dbReference>
<feature type="domain" description="Sushi" evidence="9">
    <location>
        <begin position="1287"/>
        <end position="1345"/>
    </location>
</feature>
<dbReference type="InterPro" id="IPR050350">
    <property type="entry name" value="Compl-Cell_Adhes-Reg"/>
</dbReference>
<feature type="domain" description="NIDO" evidence="10">
    <location>
        <begin position="105"/>
        <end position="260"/>
    </location>
</feature>
<dbReference type="SUPFAM" id="SSF57535">
    <property type="entry name" value="Complement control module/SCR domain"/>
    <property type="match status" value="23"/>
</dbReference>
<keyword evidence="6" id="KW-0472">Membrane</keyword>
<feature type="domain" description="Sushi" evidence="9">
    <location>
        <begin position="923"/>
        <end position="981"/>
    </location>
</feature>
<feature type="disulfide bond" evidence="5">
    <location>
        <begin position="1439"/>
        <end position="1466"/>
    </location>
</feature>
<dbReference type="SMART" id="SM00032">
    <property type="entry name" value="CCP"/>
    <property type="match status" value="23"/>
</dbReference>
<feature type="disulfide bond" evidence="5">
    <location>
        <begin position="711"/>
        <end position="738"/>
    </location>
</feature>
<evidence type="ECO:0000256" key="7">
    <source>
        <dbReference type="SAM" id="SignalP"/>
    </source>
</evidence>
<feature type="domain" description="Sushi" evidence="9">
    <location>
        <begin position="505"/>
        <end position="563"/>
    </location>
</feature>
<feature type="disulfide bond" evidence="5">
    <location>
        <begin position="829"/>
        <end position="856"/>
    </location>
</feature>
<dbReference type="PROSITE" id="PS51220">
    <property type="entry name" value="NIDO"/>
    <property type="match status" value="1"/>
</dbReference>
<feature type="domain" description="Sushi" evidence="9">
    <location>
        <begin position="1100"/>
        <end position="1163"/>
    </location>
</feature>
<feature type="domain" description="Sushi" evidence="9">
    <location>
        <begin position="800"/>
        <end position="858"/>
    </location>
</feature>
<dbReference type="PROSITE" id="PS50853">
    <property type="entry name" value="FN3"/>
    <property type="match status" value="12"/>
</dbReference>
<dbReference type="InterPro" id="IPR035976">
    <property type="entry name" value="Sushi/SCR/CCP_sf"/>
</dbReference>
<accession>A0AAN0JKE7</accession>
<feature type="domain" description="Sushi" evidence="9">
    <location>
        <begin position="1041"/>
        <end position="1099"/>
    </location>
</feature>
<dbReference type="GeneID" id="100638611"/>
<evidence type="ECO:0000313" key="11">
    <source>
        <dbReference type="EnsemblMetazoa" id="XP_019857178.1"/>
    </source>
</evidence>
<evidence type="ECO:0000256" key="1">
    <source>
        <dbReference type="ARBA" id="ARBA00022659"/>
    </source>
</evidence>
<feature type="domain" description="Fibronectin type-III" evidence="8">
    <location>
        <begin position="2915"/>
        <end position="3011"/>
    </location>
</feature>
<reference evidence="11" key="2">
    <citation type="submission" date="2024-06" db="UniProtKB">
        <authorList>
            <consortium name="EnsemblMetazoa"/>
        </authorList>
    </citation>
    <scope>IDENTIFICATION</scope>
</reference>
<feature type="disulfide bond" evidence="5">
    <location>
        <begin position="1134"/>
        <end position="1161"/>
    </location>
</feature>
<feature type="disulfide bond" evidence="5">
    <location>
        <begin position="1380"/>
        <end position="1407"/>
    </location>
</feature>
<feature type="domain" description="Fibronectin type-III" evidence="8">
    <location>
        <begin position="1754"/>
        <end position="1844"/>
    </location>
</feature>
<evidence type="ECO:0008006" key="13">
    <source>
        <dbReference type="Google" id="ProtNLM"/>
    </source>
</evidence>
<organism evidence="11 12">
    <name type="scientific">Amphimedon queenslandica</name>
    <name type="common">Sponge</name>
    <dbReference type="NCBI Taxonomy" id="400682"/>
    <lineage>
        <taxon>Eukaryota</taxon>
        <taxon>Metazoa</taxon>
        <taxon>Porifera</taxon>
        <taxon>Demospongiae</taxon>
        <taxon>Heteroscleromorpha</taxon>
        <taxon>Haplosclerida</taxon>
        <taxon>Niphatidae</taxon>
        <taxon>Amphimedon</taxon>
    </lineage>
</organism>
<dbReference type="FunFam" id="2.60.40.10:FF:000028">
    <property type="entry name" value="Neuronal cell adhesion molecule"/>
    <property type="match status" value="1"/>
</dbReference>
<reference evidence="12" key="1">
    <citation type="journal article" date="2010" name="Nature">
        <title>The Amphimedon queenslandica genome and the evolution of animal complexity.</title>
        <authorList>
            <person name="Srivastava M."/>
            <person name="Simakov O."/>
            <person name="Chapman J."/>
            <person name="Fahey B."/>
            <person name="Gauthier M.E."/>
            <person name="Mitros T."/>
            <person name="Richards G.S."/>
            <person name="Conaco C."/>
            <person name="Dacre M."/>
            <person name="Hellsten U."/>
            <person name="Larroux C."/>
            <person name="Putnam N.H."/>
            <person name="Stanke M."/>
            <person name="Adamska M."/>
            <person name="Darling A."/>
            <person name="Degnan S.M."/>
            <person name="Oakley T.H."/>
            <person name="Plachetzki D.C."/>
            <person name="Zhai Y."/>
            <person name="Adamski M."/>
            <person name="Calcino A."/>
            <person name="Cummins S.F."/>
            <person name="Goodstein D.M."/>
            <person name="Harris C."/>
            <person name="Jackson D.J."/>
            <person name="Leys S.P."/>
            <person name="Shu S."/>
            <person name="Woodcroft B.J."/>
            <person name="Vervoort M."/>
            <person name="Kosik K.S."/>
            <person name="Manning G."/>
            <person name="Degnan B.M."/>
            <person name="Rokhsar D.S."/>
        </authorList>
    </citation>
    <scope>NUCLEOTIDE SEQUENCE [LARGE SCALE GENOMIC DNA]</scope>
</reference>
<evidence type="ECO:0000259" key="9">
    <source>
        <dbReference type="PROSITE" id="PS50923"/>
    </source>
</evidence>
<feature type="domain" description="Sushi" evidence="9">
    <location>
        <begin position="387"/>
        <end position="445"/>
    </location>
</feature>
<feature type="domain" description="Sushi" evidence="9">
    <location>
        <begin position="682"/>
        <end position="740"/>
    </location>
</feature>
<feature type="chain" id="PRO_5043002334" description="Sushi, von Willebrand factor type A, EGF and pentraxin domain-containing protein 1" evidence="7">
    <location>
        <begin position="31"/>
        <end position="3147"/>
    </location>
</feature>
<dbReference type="SMART" id="SM00060">
    <property type="entry name" value="FN3"/>
    <property type="match status" value="14"/>
</dbReference>
<feature type="domain" description="Sushi" evidence="9">
    <location>
        <begin position="446"/>
        <end position="504"/>
    </location>
</feature>
<dbReference type="Pfam" id="PF00084">
    <property type="entry name" value="Sushi"/>
    <property type="match status" value="23"/>
</dbReference>
<feature type="disulfide bond" evidence="5">
    <location>
        <begin position="1257"/>
        <end position="1284"/>
    </location>
</feature>
<evidence type="ECO:0000256" key="5">
    <source>
        <dbReference type="PROSITE-ProRule" id="PRU00302"/>
    </source>
</evidence>
<feature type="domain" description="Fibronectin type-III" evidence="8">
    <location>
        <begin position="2134"/>
        <end position="2225"/>
    </location>
</feature>
<dbReference type="InterPro" id="IPR013783">
    <property type="entry name" value="Ig-like_fold"/>
</dbReference>
<dbReference type="SMART" id="SM00539">
    <property type="entry name" value="NIDO"/>
    <property type="match status" value="1"/>
</dbReference>
<feature type="disulfide bond" evidence="5">
    <location>
        <begin position="652"/>
        <end position="679"/>
    </location>
</feature>
<dbReference type="PANTHER" id="PTHR19325:SF575">
    <property type="entry name" value="LOCOMOTION-RELATED PROTEIN HIKARU GENKI"/>
    <property type="match status" value="1"/>
</dbReference>
<feature type="domain" description="Sushi" evidence="9">
    <location>
        <begin position="269"/>
        <end position="327"/>
    </location>
</feature>
<dbReference type="Pfam" id="PF00041">
    <property type="entry name" value="fn3"/>
    <property type="match status" value="12"/>
</dbReference>
<dbReference type="EnsemblMetazoa" id="XM_020001619.1">
    <property type="protein sequence ID" value="XP_019857178.1"/>
    <property type="gene ID" value="LOC100638611"/>
</dbReference>
<feature type="disulfide bond" evidence="5">
    <location>
        <begin position="770"/>
        <end position="797"/>
    </location>
</feature>
<feature type="disulfide bond" evidence="5">
    <location>
        <begin position="1498"/>
        <end position="1525"/>
    </location>
</feature>
<feature type="domain" description="Sushi" evidence="9">
    <location>
        <begin position="741"/>
        <end position="799"/>
    </location>
</feature>
<keyword evidence="1 5" id="KW-0768">Sushi</keyword>
<feature type="disulfide bond" evidence="5">
    <location>
        <begin position="475"/>
        <end position="502"/>
    </location>
</feature>
<keyword evidence="6" id="KW-1133">Transmembrane helix</keyword>
<proteinExistence type="predicted"/>
<feature type="domain" description="Fibronectin type-III" evidence="8">
    <location>
        <begin position="2693"/>
        <end position="2814"/>
    </location>
</feature>
<dbReference type="InterPro" id="IPR036116">
    <property type="entry name" value="FN3_sf"/>
</dbReference>
<feature type="domain" description="Sushi" evidence="9">
    <location>
        <begin position="564"/>
        <end position="622"/>
    </location>
</feature>
<dbReference type="KEGG" id="aqu:100638611"/>
<feature type="disulfide bond" evidence="5">
    <location>
        <begin position="593"/>
        <end position="620"/>
    </location>
</feature>
<feature type="domain" description="Fibronectin type-III" evidence="8">
    <location>
        <begin position="2323"/>
        <end position="2410"/>
    </location>
</feature>
<feature type="domain" description="Fibronectin type-III" evidence="8">
    <location>
        <begin position="1943"/>
        <end position="2035"/>
    </location>
</feature>
<dbReference type="InterPro" id="IPR003886">
    <property type="entry name" value="NIDO_dom"/>
</dbReference>
<sequence length="3147" mass="339756">MGKSPAFCKMDQSYPYLLLFLLLSLESCFCVPISSFYSFGIGGSESAFTNNDDSSTSLSLSNSFIFYNQSYSTVFINNNGLLSFNEAVSAFTSQPFPLPQTLIAPFWADVDTRSGAGTVYYRETSTSAIVNKVARDVLLAFPGQPSFTATSVVIVTWYRVGYYSRQSDKLNTFQCVLATDGSRSYVIFLYLDNGINWVTGDASGGNDGFGGTEAYVGFNSGGQNSTYFAVQGSRTPAVVNIETTSNVDVAGLWIFQVNEANIVTSTVTVNCSELIVDSEELSVFYNSTTYNSTATYSCESGFNLVGATKRTCLNSGNWSGDPPSCEIVNCSELIVDSEELSVSYNSTTYNSTATYSCESGFNLVGATKRTCLNSGNWSGDPPSCEIVNCSELIVDSEELSVSYNSTTYNSTATYSCESGFNLVGATKRTCLNSGNWSGDPPSCEIVNCSELIVDSGELSVFYNSTSYNSTATYSCESGFNLAGVAERTCLNSGNWSGDPPSCEIVNCSELIVDSEELSVFYNSTSYNSTATYSCESGFNLAGVAERTCLSSGNWSGDPPFCKIVNCSELIVDSEELSVSYNSTSYNSTATYSCESGFNLAGVAERTCLSSGNWSGDPPFCKIVNCSELIVDSEELSVSYNSTSYNSTATYSCESGFNLAGVAERTCLSSGNWSGDPPSCEIVNCSELIVDSEELSVSYNSTSYNSTATYSCESGFNLAGVAERTCLSSGNWSGDPPSCEIVNCSELIVDSEELSVFYNSTSYNSTATYSCESGFNLAGVAERTCLSSGNWSGDPPFCKIVNCSELIVDSEELSVSYNSTSYNSTATYSCESGFNLAGVAERTCLSSGNWSRDPPYCQIVNCSELIVETNAFGGLSVSYSSNSRSYNSTATYSCDDGYSLTGTFIRTCLSSGNWSGDPPSCEIVHCSELIVDSEELTVSYNSTSYNSTATYSCESGFNLAGVAERTCLSSGNWSGDPPSCEIVNCSELIVDSEELSVFYNSTSYNSTATYSCESGFNLAGVAERTCLSSGNWSGDPPFCKIVNCNELIVDSEELSVSYNSTSYNSTATYSCESGFNLVGFAERTCLSSGNWSRDPPYCQIVNCSELIVESNAFGRLSVSYSSNSRSYNSTATYSCEDGYSLTGVSIRTCLSSGNWSGDPPSCEIVHCSELIVDSEELSVSYNSTSYNSTATYSCESGFNLAGVAERTCLSSGNWSEDPPYCQIVNCSELIVETNAFGGLSVSYSSNSRSYNSTATYSCEDGYSLTGIFIRTCLSSGNWSGDPPSCEIVHCSELIVDSEELSVSYNSTSYNSTATYSCESGFNLAGVAERTCLSSGNWSGDPPYCQIVNCSELMVESNAFGGLSVSFSSNSRSYNSTATYSCEDGYSLIGVSVRTCLSSGNWSGDPPFCKIVNCSKLIVDSEELSVFYNSTSYNSTATYSCVSGFNLAGVAERTCLSSGNWSGDPPSCEIVNCSELIVDSEELSVSYNSTSYNSTATYSCESGFNLVGVAEKTCLSSGNWSGDPPYCQIVNCSELIVESNAFGGLSVSYSSNSRSYNSTAIYSCEKGFSLTGVSIRTCLSSGNWSGDPPFCKIVNCSELMVESNAYGGLSVSLSSSNFNSTATYSCTYEGYVLVGNGVRTCQANGNWSEAEPNCEITAINLNGASNESSIIISWDLPCQLRNMTKDRMVNNYTVMVTDIATGEYFIIIATKIPVVLSNLSLNTNYSIRIAVFTNKLGPFSDYPLYISTHLTAPTHPAFDLNINSSSPTSFMISWTPPMLDYLNGPNITYVILVTSANSSFNYTSNTNYAIIAGLQPFTTYWCRVAVRNNAGMGPYSLSIEIKTLEDVPSSAPVNVIFIFINARTLLVQWGLIPLSNRNGIIMYYEILVIVGEKTYIYKTSERNITIENLQPSYTYNISVAAFTNGRGPFSEPISITMPDDVPSGRPQSLSLASAGATSLSISWNPPDEEDRNGNINEYIVNVTNTDTLVTTQFTTANNDFSIVDLNPDTTYSLSVAARNANGTGPFTQSLLTKTGQSAPSQPRHLKATAIGSSSILLAWESPSNPNGDITAYYINITDESTSTVVMQETSNITYVIITDLSPNNTYRCHVAAATTYIGQVSEYVFVNTEEDVPTAAPLSVLPIAIDSTMISISWSPPNINTTNGVIRYYKVSIINIATGSEQTLTTANSHLTILMLTPFTAYSVRVAAFTIGTGPYSRPINVTTAEDIPSDAPKNFDATTNGSNFLILKWFPPNTPNGIIKYYQITLLDQTNSTVFHFNTTEFEFTINNLLYFTKYTCYVSAFTVAAGPAAMLTIMTQESAPSSPPTSIMLKSVNYTSINVSWSPPAVPNGLIHMYIIRISNGLLVIDYNSTEEYMLITGLMPNQNYSVSLAAVTIDIGPFSTNLVITLQEKVATDPPTGLCNELNGSNLTLHWLPPPDGSVDGIISGYRINCTGENGHFISKTVSMTRVSVDLEKGTYYTCMVCILTSAGCGPAAVNYINTYSGFPVGPPQSLSVNTTDLSILIDWEAPSDPLNIITSYAITYQLLDTPVSLAVPRPVATVSGITDTMYLLELVLSASSYNITVYANTSNGTGIESEPIAITTEKSGTLLNFMCSAASSTDINCSWENLSNDDYQLHYSILPSFNYYTNNEGTINEGRIHDLKPYVGYVISLQLSNTNLVNTVVLTQPEIPTASVEDISFNVLSPDSFTLSWKLPPKNEWKGIIENFIIKAVPIKSIGENAEINITSLRPKDVEITVAPRANNPDPSLAMEPFAREEVIVSNLEPDFEYSLTISIDNAAGRGPSSSPLNISMPEAAPSGRPLNLVLSNVQQTSFTATWLPPNLIERNGRIISYMVQVTRFNLLQTRSFETQDTRIFLQGYYPYEHIMIKVAARTSVGLGPYSSVLAFNTNENVPSVPVSFSGTVIGSDQVILSWDMPQTTDGVISQYQVIYSGYTIASNIPAIGPIQINVPVNHLQLFRLRNGLVYHFSVRAENTAGYGPNATTIIVLDDNIGELVGATRDVSGVDGRMIAVSVLAGLFGLLLCLFLSIGLICCLCARMRQKKRENNKMHINGNTEIKEISFANIKDASQNEAGSRQTNMSSSDNQHVYDEPNIKLTTSTVAASNDYDTVTSPTVKRISPEDTREVNL</sequence>
<feature type="domain" description="Sushi" evidence="9">
    <location>
        <begin position="1164"/>
        <end position="1222"/>
    </location>
</feature>
<feature type="domain" description="Fibronectin type-III" evidence="8">
    <location>
        <begin position="2039"/>
        <end position="2129"/>
    </location>
</feature>
<feature type="domain" description="Fibronectin type-III" evidence="8">
    <location>
        <begin position="2230"/>
        <end position="2318"/>
    </location>
</feature>
<feature type="disulfide bond" evidence="5">
    <location>
        <begin position="1070"/>
        <end position="1097"/>
    </location>
</feature>
<feature type="disulfide bond" evidence="5">
    <location>
        <begin position="1316"/>
        <end position="1343"/>
    </location>
</feature>
<feature type="domain" description="Sushi" evidence="9">
    <location>
        <begin position="982"/>
        <end position="1040"/>
    </location>
</feature>
<feature type="signal peptide" evidence="7">
    <location>
        <begin position="1"/>
        <end position="30"/>
    </location>
</feature>
<feature type="disulfide bond" evidence="5">
    <location>
        <begin position="357"/>
        <end position="384"/>
    </location>
</feature>
<feature type="domain" description="Sushi" evidence="9">
    <location>
        <begin position="1223"/>
        <end position="1286"/>
    </location>
</feature>
<dbReference type="SUPFAM" id="SSF49265">
    <property type="entry name" value="Fibronectin type III"/>
    <property type="match status" value="8"/>
</dbReference>
<feature type="disulfide bond" evidence="5">
    <location>
        <begin position="893"/>
        <end position="920"/>
    </location>
</feature>
<dbReference type="Gene3D" id="2.10.70.10">
    <property type="entry name" value="Complement Module, domain 1"/>
    <property type="match status" value="23"/>
</dbReference>
<feature type="domain" description="Fibronectin type-III" evidence="8">
    <location>
        <begin position="2819"/>
        <end position="2911"/>
    </location>
</feature>
<dbReference type="CDD" id="cd00033">
    <property type="entry name" value="CCP"/>
    <property type="match status" value="23"/>
</dbReference>
<feature type="domain" description="Sushi" evidence="9">
    <location>
        <begin position="1469"/>
        <end position="1527"/>
    </location>
</feature>
<dbReference type="GO" id="GO:0007160">
    <property type="term" value="P:cell-matrix adhesion"/>
    <property type="evidence" value="ECO:0007669"/>
    <property type="project" value="InterPro"/>
</dbReference>
<feature type="disulfide bond" evidence="5">
    <location>
        <begin position="1193"/>
        <end position="1220"/>
    </location>
</feature>
<dbReference type="PROSITE" id="PS50923">
    <property type="entry name" value="SUSHI"/>
    <property type="match status" value="23"/>
</dbReference>
<keyword evidence="6" id="KW-0812">Transmembrane</keyword>
<dbReference type="PANTHER" id="PTHR19325">
    <property type="entry name" value="COMPLEMENT COMPONENT-RELATED SUSHI DOMAIN-CONTAINING"/>
    <property type="match status" value="1"/>
</dbReference>
<feature type="domain" description="Sushi" evidence="9">
    <location>
        <begin position="328"/>
        <end position="386"/>
    </location>
</feature>
<dbReference type="Gene3D" id="2.60.40.10">
    <property type="entry name" value="Immunoglobulins"/>
    <property type="match status" value="12"/>
</dbReference>
<feature type="transmembrane region" description="Helical" evidence="6">
    <location>
        <begin position="3028"/>
        <end position="3056"/>
    </location>
</feature>
<keyword evidence="7" id="KW-0732">Signal</keyword>
<protein>
    <recommendedName>
        <fullName evidence="13">Sushi, von Willebrand factor type A, EGF and pentraxin domain-containing protein 1</fullName>
    </recommendedName>
</protein>
<feature type="disulfide bond" evidence="5">
    <location>
        <begin position="416"/>
        <end position="443"/>
    </location>
</feature>
<name>A0AAN0JKE7_AMPQE</name>
<evidence type="ECO:0000313" key="12">
    <source>
        <dbReference type="Proteomes" id="UP000007879"/>
    </source>
</evidence>
<feature type="domain" description="Sushi" evidence="9">
    <location>
        <begin position="623"/>
        <end position="681"/>
    </location>
</feature>
<evidence type="ECO:0000256" key="3">
    <source>
        <dbReference type="ARBA" id="ARBA00023157"/>
    </source>
</evidence>
<evidence type="ECO:0000259" key="8">
    <source>
        <dbReference type="PROSITE" id="PS50853"/>
    </source>
</evidence>